<keyword evidence="1" id="KW-1133">Transmembrane helix</keyword>
<dbReference type="InterPro" id="IPR045340">
    <property type="entry name" value="DUF6533"/>
</dbReference>
<feature type="transmembrane region" description="Helical" evidence="1">
    <location>
        <begin position="161"/>
        <end position="181"/>
    </location>
</feature>
<keyword evidence="1" id="KW-0812">Transmembrane</keyword>
<feature type="domain" description="DUF6533" evidence="2">
    <location>
        <begin position="16"/>
        <end position="60"/>
    </location>
</feature>
<dbReference type="InParanoid" id="A0A0H2S423"/>
<accession>A0A0H2S423</accession>
<feature type="transmembrane region" description="Helical" evidence="1">
    <location>
        <begin position="50"/>
        <end position="70"/>
    </location>
</feature>
<dbReference type="AlphaFoldDB" id="A0A0H2S423"/>
<sequence length="311" mass="34477">MDSIVTDFRDLQIYQYTMVATFALICYEYFIKLEAEVRYLWGRRFSFGGALLAMCRYLPFANYLQIYVYVSVGLDPVGCVRGYRASACVVYVEFILSVTVLFTRAYAVWGGTRSVFTVLAFVYAGSIAGAAYSLFLFFRGVSLPPIQIPDGCLIQILNDDIWIALALLIFCESLALSLLLVRSLQHARDTKSLHDSSSGRPPSILTVMARDGMGYFACTLVITTSNLVVLARVTPNLRDFLLVTQSAIQGILCSRLLFHIHTVNEFPGGTSGDYSSGTDSSQSRSVQFYDIELANRQGSKAIEDSIVSDSF</sequence>
<reference evidence="3 4" key="1">
    <citation type="submission" date="2015-04" db="EMBL/GenBank/DDBJ databases">
        <title>Complete genome sequence of Schizopora paradoxa KUC8140, a cosmopolitan wood degrader in East Asia.</title>
        <authorList>
            <consortium name="DOE Joint Genome Institute"/>
            <person name="Min B."/>
            <person name="Park H."/>
            <person name="Jang Y."/>
            <person name="Kim J.-J."/>
            <person name="Kim K.H."/>
            <person name="Pangilinan J."/>
            <person name="Lipzen A."/>
            <person name="Riley R."/>
            <person name="Grigoriev I.V."/>
            <person name="Spatafora J.W."/>
            <person name="Choi I.-G."/>
        </authorList>
    </citation>
    <scope>NUCLEOTIDE SEQUENCE [LARGE SCALE GENOMIC DNA]</scope>
    <source>
        <strain evidence="3 4">KUC8140</strain>
    </source>
</reference>
<feature type="transmembrane region" description="Helical" evidence="1">
    <location>
        <begin position="82"/>
        <end position="103"/>
    </location>
</feature>
<name>A0A0H2S423_9AGAM</name>
<dbReference type="Proteomes" id="UP000053477">
    <property type="component" value="Unassembled WGS sequence"/>
</dbReference>
<dbReference type="EMBL" id="KQ085994">
    <property type="protein sequence ID" value="KLO11706.1"/>
    <property type="molecule type" value="Genomic_DNA"/>
</dbReference>
<dbReference type="OrthoDB" id="2958007at2759"/>
<dbReference type="Pfam" id="PF20151">
    <property type="entry name" value="DUF6533"/>
    <property type="match status" value="1"/>
</dbReference>
<feature type="transmembrane region" description="Helical" evidence="1">
    <location>
        <begin position="13"/>
        <end position="30"/>
    </location>
</feature>
<organism evidence="3 4">
    <name type="scientific">Schizopora paradoxa</name>
    <dbReference type="NCBI Taxonomy" id="27342"/>
    <lineage>
        <taxon>Eukaryota</taxon>
        <taxon>Fungi</taxon>
        <taxon>Dikarya</taxon>
        <taxon>Basidiomycota</taxon>
        <taxon>Agaricomycotina</taxon>
        <taxon>Agaricomycetes</taxon>
        <taxon>Hymenochaetales</taxon>
        <taxon>Schizoporaceae</taxon>
        <taxon>Schizopora</taxon>
    </lineage>
</organism>
<proteinExistence type="predicted"/>
<evidence type="ECO:0000313" key="3">
    <source>
        <dbReference type="EMBL" id="KLO11706.1"/>
    </source>
</evidence>
<protein>
    <recommendedName>
        <fullName evidence="2">DUF6533 domain-containing protein</fullName>
    </recommendedName>
</protein>
<evidence type="ECO:0000313" key="4">
    <source>
        <dbReference type="Proteomes" id="UP000053477"/>
    </source>
</evidence>
<keyword evidence="1" id="KW-0472">Membrane</keyword>
<keyword evidence="4" id="KW-1185">Reference proteome</keyword>
<evidence type="ECO:0000259" key="2">
    <source>
        <dbReference type="Pfam" id="PF20151"/>
    </source>
</evidence>
<feature type="transmembrane region" description="Helical" evidence="1">
    <location>
        <begin position="115"/>
        <end position="141"/>
    </location>
</feature>
<gene>
    <name evidence="3" type="ORF">SCHPADRAFT_941851</name>
</gene>
<evidence type="ECO:0000256" key="1">
    <source>
        <dbReference type="SAM" id="Phobius"/>
    </source>
</evidence>
<feature type="transmembrane region" description="Helical" evidence="1">
    <location>
        <begin position="213"/>
        <end position="234"/>
    </location>
</feature>